<gene>
    <name evidence="2" type="ORF">NDU88_005001</name>
</gene>
<name>A0AAV7LJY6_PLEWA</name>
<feature type="region of interest" description="Disordered" evidence="1">
    <location>
        <begin position="1"/>
        <end position="40"/>
    </location>
</feature>
<reference evidence="2" key="1">
    <citation type="journal article" date="2022" name="bioRxiv">
        <title>Sequencing and chromosome-scale assembly of the giantPleurodeles waltlgenome.</title>
        <authorList>
            <person name="Brown T."/>
            <person name="Elewa A."/>
            <person name="Iarovenko S."/>
            <person name="Subramanian E."/>
            <person name="Araus A.J."/>
            <person name="Petzold A."/>
            <person name="Susuki M."/>
            <person name="Suzuki K.-i.T."/>
            <person name="Hayashi T."/>
            <person name="Toyoda A."/>
            <person name="Oliveira C."/>
            <person name="Osipova E."/>
            <person name="Leigh N.D."/>
            <person name="Simon A."/>
            <person name="Yun M.H."/>
        </authorList>
    </citation>
    <scope>NUCLEOTIDE SEQUENCE</scope>
    <source>
        <strain evidence="2">20211129_DDA</strain>
        <tissue evidence="2">Liver</tissue>
    </source>
</reference>
<comment type="caution">
    <text evidence="2">The sequence shown here is derived from an EMBL/GenBank/DDBJ whole genome shotgun (WGS) entry which is preliminary data.</text>
</comment>
<evidence type="ECO:0000313" key="2">
    <source>
        <dbReference type="EMBL" id="KAJ1091887.1"/>
    </source>
</evidence>
<proteinExistence type="predicted"/>
<sequence>MSPQIMQSEVPGVTLGPILSDECDSSDSTSDPDCSGEEGTVHRAEYLARGSSDHSPLMVTIGRKSKGVRKWRQGAWDLQDWEVAHGL</sequence>
<protein>
    <submittedName>
        <fullName evidence="2">Uncharacterized protein</fullName>
    </submittedName>
</protein>
<dbReference type="Proteomes" id="UP001066276">
    <property type="component" value="Chromosome 11"/>
</dbReference>
<evidence type="ECO:0000256" key="1">
    <source>
        <dbReference type="SAM" id="MobiDB-lite"/>
    </source>
</evidence>
<keyword evidence="3" id="KW-1185">Reference proteome</keyword>
<evidence type="ECO:0000313" key="3">
    <source>
        <dbReference type="Proteomes" id="UP001066276"/>
    </source>
</evidence>
<dbReference type="AlphaFoldDB" id="A0AAV7LJY6"/>
<accession>A0AAV7LJY6</accession>
<organism evidence="2 3">
    <name type="scientific">Pleurodeles waltl</name>
    <name type="common">Iberian ribbed newt</name>
    <dbReference type="NCBI Taxonomy" id="8319"/>
    <lineage>
        <taxon>Eukaryota</taxon>
        <taxon>Metazoa</taxon>
        <taxon>Chordata</taxon>
        <taxon>Craniata</taxon>
        <taxon>Vertebrata</taxon>
        <taxon>Euteleostomi</taxon>
        <taxon>Amphibia</taxon>
        <taxon>Batrachia</taxon>
        <taxon>Caudata</taxon>
        <taxon>Salamandroidea</taxon>
        <taxon>Salamandridae</taxon>
        <taxon>Pleurodelinae</taxon>
        <taxon>Pleurodeles</taxon>
    </lineage>
</organism>
<dbReference type="EMBL" id="JANPWB010000015">
    <property type="protein sequence ID" value="KAJ1091887.1"/>
    <property type="molecule type" value="Genomic_DNA"/>
</dbReference>